<dbReference type="PROSITE" id="PS51217">
    <property type="entry name" value="UVRD_HELICASE_CTER"/>
    <property type="match status" value="1"/>
</dbReference>
<comment type="caution">
    <text evidence="14">The sequence shown here is derived from an EMBL/GenBank/DDBJ whole genome shotgun (WGS) entry which is preliminary data.</text>
</comment>
<evidence type="ECO:0000259" key="12">
    <source>
        <dbReference type="PROSITE" id="PS51198"/>
    </source>
</evidence>
<feature type="domain" description="UvrD-like helicase ATP-binding" evidence="12">
    <location>
        <begin position="193"/>
        <end position="493"/>
    </location>
</feature>
<keyword evidence="2 10" id="KW-0547">Nucleotide-binding</keyword>
<organism evidence="14 15">
    <name type="scientific">Brevundimonas variabilis</name>
    <dbReference type="NCBI Taxonomy" id="74312"/>
    <lineage>
        <taxon>Bacteria</taxon>
        <taxon>Pseudomonadati</taxon>
        <taxon>Pseudomonadota</taxon>
        <taxon>Alphaproteobacteria</taxon>
        <taxon>Caulobacterales</taxon>
        <taxon>Caulobacteraceae</taxon>
        <taxon>Brevundimonas</taxon>
    </lineage>
</organism>
<comment type="catalytic activity">
    <reaction evidence="7">
        <text>Couples ATP hydrolysis with the unwinding of duplex DNA by translocating in the 3'-5' direction.</text>
        <dbReference type="EC" id="5.6.2.4"/>
    </reaction>
</comment>
<dbReference type="GO" id="GO:0005829">
    <property type="term" value="C:cytosol"/>
    <property type="evidence" value="ECO:0007669"/>
    <property type="project" value="TreeGrafter"/>
</dbReference>
<evidence type="ECO:0000256" key="1">
    <source>
        <dbReference type="ARBA" id="ARBA00009922"/>
    </source>
</evidence>
<accession>A0A7W9CHH9</accession>
<keyword evidence="15" id="KW-1185">Reference proteome</keyword>
<name>A0A7W9CHH9_9CAUL</name>
<dbReference type="Gene3D" id="1.10.10.160">
    <property type="match status" value="1"/>
</dbReference>
<evidence type="ECO:0000256" key="9">
    <source>
        <dbReference type="ARBA" id="ARBA00048988"/>
    </source>
</evidence>
<evidence type="ECO:0000259" key="13">
    <source>
        <dbReference type="PROSITE" id="PS51217"/>
    </source>
</evidence>
<dbReference type="CDD" id="cd17932">
    <property type="entry name" value="DEXQc_UvrD"/>
    <property type="match status" value="1"/>
</dbReference>
<keyword evidence="3 10" id="KW-0378">Hydrolase</keyword>
<feature type="binding site" evidence="10">
    <location>
        <begin position="214"/>
        <end position="221"/>
    </location>
    <ligand>
        <name>ATP</name>
        <dbReference type="ChEBI" id="CHEBI:30616"/>
    </ligand>
</feature>
<evidence type="ECO:0000256" key="10">
    <source>
        <dbReference type="PROSITE-ProRule" id="PRU00560"/>
    </source>
</evidence>
<gene>
    <name evidence="14" type="ORF">GGR13_001283</name>
</gene>
<dbReference type="PROSITE" id="PS51198">
    <property type="entry name" value="UVRD_HELICASE_ATP_BIND"/>
    <property type="match status" value="1"/>
</dbReference>
<evidence type="ECO:0000256" key="6">
    <source>
        <dbReference type="ARBA" id="ARBA00023235"/>
    </source>
</evidence>
<dbReference type="InterPro" id="IPR013986">
    <property type="entry name" value="DExx_box_DNA_helicase_dom_sf"/>
</dbReference>
<dbReference type="InterPro" id="IPR014017">
    <property type="entry name" value="DNA_helicase_UvrD-like_C"/>
</dbReference>
<dbReference type="EC" id="5.6.2.4" evidence="8"/>
<dbReference type="Pfam" id="PF13361">
    <property type="entry name" value="UvrD_C"/>
    <property type="match status" value="2"/>
</dbReference>
<sequence>MDAIELARQKAASVHEDGVKRGDDCWTPYAFVVAQAGAHGFTVYPVPDSMLDGALARLDPDARCIVHTQVGSAFEKAVYVAHELGHALLGDGEPVSACEIDPLRPAEQAPVGEERVVDYSRRQRREIQMDLFARELILPRPVARRLHVDEGWTATRIAEKLGTPFALVAQQLLDALLLPPICPEPDVLKRPPVQPDPSQTAAAGHRGGPALVEAGPGTGKTQTLVKRIADLLDEGVDPRSFLVLTFSNKAAGELSDRIAARNPAAAAAMWIGTFHAFGRDLVQRHFETLGFDREPRLMDRVEAIELLEPESTRLDLRHYKDIRNPASKLSDILAAISRAQDELVDPAEYLALAEAMGASAGDDAERRTASEKAAEVARVYERYQQIKRDRRAIDFGDLITQPVDLLRENPAIEAELRTRYRHILVDEYQDVNHASVELLKRLSPTGQNLWVVGDVRQSIYRFRGASPFNVDRFGTEDFGGGTRLPLDVNYRSSEEIVEAFSAFATDMSAGANRPTQLRANRGPSGHAVEHRRFLDNDGEAAALADAIREHIEAGFAFRDQSILCSGNDRLARLGSELERRGIPVLYLGSLFERPEVQDLLSWLSLLTDPRAMGLVRATPLSEGLSLSDVQLVTRALRTMNRAPMDWGPATAGVSADGHVALDRLRAALAGFTAGDHPWTILATILLDRSRLVAHIATSGEPGIEARGVAIWQFMNFVRVQPGGGPNGPVRRLFDRIRRLVSLADDRDLRQLPAAAQGIDAVRLMTMHGSKGLEFPVVHLPGLNHNALPRTFIPKLCSPPDGLIGRVNAPVRALLETAHDDEQECLFYVALSRARDRLLIYSARKTKASASRKASDRGVSAFVGRATRTPEQILPEAVLPDQRPEDQPVTVNTVERPTFALHELGLYEKCPRRFLYSVLLAIGGSSGARPSFVTMHDIVRDVLAGLIRDDGPGQAEALLEAAWRDSSLSEDEYGADYRQVAAGLVGAFIESRKGRPGDPGDRLVAALDRADVYIRPDEVLESTDGPIYRRVRTGHFSKTSAAAKTEAVFPLVIDAVSPGAAMEVVYLGDGRIEQVAPLAPKDAGKRRDAINGFVAEILDGRFPTKESAFTCPNCPAFFVCGPIPPGSLKI</sequence>
<evidence type="ECO:0000313" key="14">
    <source>
        <dbReference type="EMBL" id="MBB5745699.1"/>
    </source>
</evidence>
<evidence type="ECO:0000256" key="4">
    <source>
        <dbReference type="ARBA" id="ARBA00022806"/>
    </source>
</evidence>
<dbReference type="Pfam" id="PF06114">
    <property type="entry name" value="Peptidase_M78"/>
    <property type="match status" value="1"/>
</dbReference>
<keyword evidence="6" id="KW-0413">Isomerase</keyword>
<comment type="similarity">
    <text evidence="1">Belongs to the helicase family. UvrD subfamily.</text>
</comment>
<dbReference type="SUPFAM" id="SSF52540">
    <property type="entry name" value="P-loop containing nucleoside triphosphate hydrolases"/>
    <property type="match status" value="1"/>
</dbReference>
<dbReference type="GO" id="GO:0000725">
    <property type="term" value="P:recombinational repair"/>
    <property type="evidence" value="ECO:0007669"/>
    <property type="project" value="TreeGrafter"/>
</dbReference>
<reference evidence="14 15" key="1">
    <citation type="submission" date="2020-08" db="EMBL/GenBank/DDBJ databases">
        <title>Genomic Encyclopedia of Type Strains, Phase IV (KMG-IV): sequencing the most valuable type-strain genomes for metagenomic binning, comparative biology and taxonomic classification.</title>
        <authorList>
            <person name="Goeker M."/>
        </authorList>
    </citation>
    <scope>NUCLEOTIDE SEQUENCE [LARGE SCALE GENOMIC DNA]</scope>
    <source>
        <strain evidence="14 15">DSM 4737</strain>
    </source>
</reference>
<evidence type="ECO:0000313" key="15">
    <source>
        <dbReference type="Proteomes" id="UP000545037"/>
    </source>
</evidence>
<proteinExistence type="inferred from homology"/>
<keyword evidence="5 10" id="KW-0067">ATP-binding</keyword>
<evidence type="ECO:0000256" key="7">
    <source>
        <dbReference type="ARBA" id="ARBA00034617"/>
    </source>
</evidence>
<evidence type="ECO:0000256" key="8">
    <source>
        <dbReference type="ARBA" id="ARBA00034808"/>
    </source>
</evidence>
<feature type="domain" description="UvrD-like helicase C-terminal" evidence="13">
    <location>
        <begin position="497"/>
        <end position="771"/>
    </location>
</feature>
<dbReference type="Proteomes" id="UP000545037">
    <property type="component" value="Unassembled WGS sequence"/>
</dbReference>
<evidence type="ECO:0000256" key="3">
    <source>
        <dbReference type="ARBA" id="ARBA00022801"/>
    </source>
</evidence>
<dbReference type="GO" id="GO:0033202">
    <property type="term" value="C:DNA helicase complex"/>
    <property type="evidence" value="ECO:0007669"/>
    <property type="project" value="TreeGrafter"/>
</dbReference>
<evidence type="ECO:0000256" key="11">
    <source>
        <dbReference type="SAM" id="MobiDB-lite"/>
    </source>
</evidence>
<dbReference type="InterPro" id="IPR010359">
    <property type="entry name" value="IrrE_HExxH"/>
</dbReference>
<comment type="catalytic activity">
    <reaction evidence="9">
        <text>ATP + H2O = ADP + phosphate + H(+)</text>
        <dbReference type="Rhea" id="RHEA:13065"/>
        <dbReference type="ChEBI" id="CHEBI:15377"/>
        <dbReference type="ChEBI" id="CHEBI:15378"/>
        <dbReference type="ChEBI" id="CHEBI:30616"/>
        <dbReference type="ChEBI" id="CHEBI:43474"/>
        <dbReference type="ChEBI" id="CHEBI:456216"/>
        <dbReference type="EC" id="5.6.2.4"/>
    </reaction>
</comment>
<dbReference type="InterPro" id="IPR027417">
    <property type="entry name" value="P-loop_NTPase"/>
</dbReference>
<protein>
    <recommendedName>
        <fullName evidence="8">DNA 3'-5' helicase</fullName>
        <ecNumber evidence="8">5.6.2.4</ecNumber>
    </recommendedName>
</protein>
<dbReference type="Gene3D" id="3.40.50.300">
    <property type="entry name" value="P-loop containing nucleotide triphosphate hydrolases"/>
    <property type="match status" value="2"/>
</dbReference>
<dbReference type="GO" id="GO:0003677">
    <property type="term" value="F:DNA binding"/>
    <property type="evidence" value="ECO:0007669"/>
    <property type="project" value="InterPro"/>
</dbReference>
<dbReference type="InterPro" id="IPR000212">
    <property type="entry name" value="DNA_helicase_UvrD/REP"/>
</dbReference>
<evidence type="ECO:0000256" key="2">
    <source>
        <dbReference type="ARBA" id="ARBA00022741"/>
    </source>
</evidence>
<dbReference type="AlphaFoldDB" id="A0A7W9CHH9"/>
<dbReference type="GO" id="GO:0005524">
    <property type="term" value="F:ATP binding"/>
    <property type="evidence" value="ECO:0007669"/>
    <property type="project" value="UniProtKB-UniRule"/>
</dbReference>
<dbReference type="RefSeq" id="WP_183212668.1">
    <property type="nucleotide sequence ID" value="NZ_JACHOR010000002.1"/>
</dbReference>
<dbReference type="GO" id="GO:0016787">
    <property type="term" value="F:hydrolase activity"/>
    <property type="evidence" value="ECO:0007669"/>
    <property type="project" value="UniProtKB-UniRule"/>
</dbReference>
<dbReference type="PANTHER" id="PTHR11070">
    <property type="entry name" value="UVRD / RECB / PCRA DNA HELICASE FAMILY MEMBER"/>
    <property type="match status" value="1"/>
</dbReference>
<keyword evidence="4 10" id="KW-0347">Helicase</keyword>
<dbReference type="Pfam" id="PF00580">
    <property type="entry name" value="UvrD-helicase"/>
    <property type="match status" value="1"/>
</dbReference>
<dbReference type="GO" id="GO:0043138">
    <property type="term" value="F:3'-5' DNA helicase activity"/>
    <property type="evidence" value="ECO:0007669"/>
    <property type="project" value="UniProtKB-EC"/>
</dbReference>
<evidence type="ECO:0000256" key="5">
    <source>
        <dbReference type="ARBA" id="ARBA00022840"/>
    </source>
</evidence>
<feature type="region of interest" description="Disordered" evidence="11">
    <location>
        <begin position="191"/>
        <end position="218"/>
    </location>
</feature>
<dbReference type="PANTHER" id="PTHR11070:SF59">
    <property type="entry name" value="DNA 3'-5' HELICASE"/>
    <property type="match status" value="1"/>
</dbReference>
<dbReference type="Gene3D" id="1.10.486.10">
    <property type="entry name" value="PCRA, domain 4"/>
    <property type="match status" value="1"/>
</dbReference>
<dbReference type="InterPro" id="IPR014016">
    <property type="entry name" value="UvrD-like_ATP-bd"/>
</dbReference>
<dbReference type="EMBL" id="JACHOR010000002">
    <property type="protein sequence ID" value="MBB5745699.1"/>
    <property type="molecule type" value="Genomic_DNA"/>
</dbReference>